<dbReference type="InterPro" id="IPR006361">
    <property type="entry name" value="Uroporphyrinogen_deCO2ase_HemE"/>
</dbReference>
<feature type="domain" description="Uroporphyrinogen decarboxylase (URO-D)" evidence="7">
    <location>
        <begin position="141"/>
        <end position="157"/>
    </location>
</feature>
<reference evidence="8 9" key="1">
    <citation type="journal article" date="2024" name="BMC Biol.">
        <title>Comparative genomics of Ascetosporea gives new insight into the evolutionary basis for animal parasitism in Rhizaria.</title>
        <authorList>
            <person name="Hiltunen Thoren M."/>
            <person name="Onut-Brannstrom I."/>
            <person name="Alfjorden A."/>
            <person name="Peckova H."/>
            <person name="Swords F."/>
            <person name="Hooper C."/>
            <person name="Holzer A.S."/>
            <person name="Bass D."/>
            <person name="Burki F."/>
        </authorList>
    </citation>
    <scope>NUCLEOTIDE SEQUENCE [LARGE SCALE GENOMIC DNA]</scope>
    <source>
        <strain evidence="8">20-A016</strain>
    </source>
</reference>
<dbReference type="PANTHER" id="PTHR21091">
    <property type="entry name" value="METHYLTETRAHYDROFOLATE:HOMOCYSTEINE METHYLTRANSFERASE RELATED"/>
    <property type="match status" value="1"/>
</dbReference>
<dbReference type="NCBIfam" id="TIGR01464">
    <property type="entry name" value="hemE"/>
    <property type="match status" value="1"/>
</dbReference>
<dbReference type="HAMAP" id="MF_00218">
    <property type="entry name" value="URO_D"/>
    <property type="match status" value="1"/>
</dbReference>
<evidence type="ECO:0000313" key="8">
    <source>
        <dbReference type="EMBL" id="MES1918696.1"/>
    </source>
</evidence>
<organism evidence="8 9">
    <name type="scientific">Bonamia ostreae</name>
    <dbReference type="NCBI Taxonomy" id="126728"/>
    <lineage>
        <taxon>Eukaryota</taxon>
        <taxon>Sar</taxon>
        <taxon>Rhizaria</taxon>
        <taxon>Endomyxa</taxon>
        <taxon>Ascetosporea</taxon>
        <taxon>Haplosporida</taxon>
        <taxon>Bonamia</taxon>
    </lineage>
</organism>
<keyword evidence="6" id="KW-0627">Porphyrin biosynthesis</keyword>
<accession>A0ABV2AG81</accession>
<comment type="similarity">
    <text evidence="2">Belongs to the uroporphyrinogen decarboxylase family.</text>
</comment>
<dbReference type="EC" id="4.1.1.37" evidence="3"/>
<comment type="caution">
    <text evidence="8">The sequence shown here is derived from an EMBL/GenBank/DDBJ whole genome shotgun (WGS) entry which is preliminary data.</text>
</comment>
<name>A0ABV2AG81_9EUKA</name>
<dbReference type="CDD" id="cd00717">
    <property type="entry name" value="URO-D"/>
    <property type="match status" value="1"/>
</dbReference>
<keyword evidence="9" id="KW-1185">Reference proteome</keyword>
<sequence length="354" mass="39981">MPEIEESLFVKAALGKEITKFPIFIHRQAGRYLPEYRKTKGKKNFFQLCKDPETVCELTLQPIKKFDLDAAIIFSDILVIPQAIGFEVNMVPQIGPLFKEKVTIENFPETNFRIDLRQKLSYVYEAIKLTRSKLKPDLPLIGFTGGPWTLMSYMVEGKSSKNCVSAKKWLFRCPEKAKLLLNRLTSLIVNHLLLQMEAGCQVLEVFETLAGHLGPKEFRNFVLPCLSRIVSELRAEMGNLGMGAVPIVLFPKGANHSLKEVSETGCDVIAIDWTISVNEARKIVGDDVTLMGNLDPAVLYGDEETIKKETKEMLTSLKNKRFIANLGHGMLPDMDFEAVRIFVDEVHSVKIDKF</sequence>
<evidence type="ECO:0000313" key="9">
    <source>
        <dbReference type="Proteomes" id="UP001439008"/>
    </source>
</evidence>
<dbReference type="SUPFAM" id="SSF51726">
    <property type="entry name" value="UROD/MetE-like"/>
    <property type="match status" value="1"/>
</dbReference>
<evidence type="ECO:0000259" key="7">
    <source>
        <dbReference type="PROSITE" id="PS00907"/>
    </source>
</evidence>
<evidence type="ECO:0000256" key="2">
    <source>
        <dbReference type="ARBA" id="ARBA00009935"/>
    </source>
</evidence>
<evidence type="ECO:0000256" key="1">
    <source>
        <dbReference type="ARBA" id="ARBA00004804"/>
    </source>
</evidence>
<evidence type="ECO:0000256" key="3">
    <source>
        <dbReference type="ARBA" id="ARBA00012288"/>
    </source>
</evidence>
<keyword evidence="5" id="KW-0456">Lyase</keyword>
<evidence type="ECO:0000256" key="6">
    <source>
        <dbReference type="ARBA" id="ARBA00023244"/>
    </source>
</evidence>
<dbReference type="Pfam" id="PF01208">
    <property type="entry name" value="URO-D"/>
    <property type="match status" value="1"/>
</dbReference>
<dbReference type="Gene3D" id="3.20.20.210">
    <property type="match status" value="1"/>
</dbReference>
<dbReference type="EMBL" id="JBDODL010000108">
    <property type="protein sequence ID" value="MES1918696.1"/>
    <property type="molecule type" value="Genomic_DNA"/>
</dbReference>
<dbReference type="PROSITE" id="PS00907">
    <property type="entry name" value="UROD_2"/>
    <property type="match status" value="1"/>
</dbReference>
<dbReference type="PANTHER" id="PTHR21091:SF169">
    <property type="entry name" value="UROPORPHYRINOGEN DECARBOXYLASE"/>
    <property type="match status" value="1"/>
</dbReference>
<keyword evidence="4" id="KW-0210">Decarboxylase</keyword>
<dbReference type="Proteomes" id="UP001439008">
    <property type="component" value="Unassembled WGS sequence"/>
</dbReference>
<gene>
    <name evidence="8" type="ORF">MHBO_000621</name>
</gene>
<evidence type="ECO:0000256" key="5">
    <source>
        <dbReference type="ARBA" id="ARBA00023239"/>
    </source>
</evidence>
<evidence type="ECO:0000256" key="4">
    <source>
        <dbReference type="ARBA" id="ARBA00022793"/>
    </source>
</evidence>
<comment type="pathway">
    <text evidence="1">Porphyrin-containing compound metabolism; protoporphyrin-IX biosynthesis; coproporphyrinogen-III from 5-aminolevulinate: step 4/4.</text>
</comment>
<dbReference type="InterPro" id="IPR000257">
    <property type="entry name" value="Uroporphyrinogen_deCOase"/>
</dbReference>
<dbReference type="InterPro" id="IPR038071">
    <property type="entry name" value="UROD/MetE-like_sf"/>
</dbReference>
<proteinExistence type="inferred from homology"/>
<protein>
    <recommendedName>
        <fullName evidence="3">uroporphyrinogen decarboxylase</fullName>
        <ecNumber evidence="3">4.1.1.37</ecNumber>
    </recommendedName>
</protein>